<dbReference type="PANTHER" id="PTHR21021:SF15">
    <property type="entry name" value="FREE METHIONINE-R-SULFOXIDE REDUCTASE"/>
    <property type="match status" value="1"/>
</dbReference>
<reference evidence="3 4" key="1">
    <citation type="submission" date="2018-11" db="EMBL/GenBank/DDBJ databases">
        <title>Genomes From Bacteria Associated with the Canine Oral Cavity: a Test Case for Automated Genome-Based Taxonomic Assignment.</title>
        <authorList>
            <person name="Coil D.A."/>
            <person name="Jospin G."/>
            <person name="Darling A.E."/>
            <person name="Wallis C."/>
            <person name="Davis I.J."/>
            <person name="Harris S."/>
            <person name="Eisen J.A."/>
            <person name="Holcombe L.J."/>
            <person name="O'Flynn C."/>
        </authorList>
    </citation>
    <scope>NUCLEOTIDE SEQUENCE [LARGE SCALE GENOMIC DNA]</scope>
    <source>
        <strain evidence="3 4">OH1047_COT-310</strain>
    </source>
</reference>
<protein>
    <submittedName>
        <fullName evidence="3">GAF domain-containing protein</fullName>
    </submittedName>
</protein>
<name>A0A3P1ZXP7_9BACE</name>
<evidence type="ECO:0000256" key="1">
    <source>
        <dbReference type="ARBA" id="ARBA00038454"/>
    </source>
</evidence>
<proteinExistence type="inferred from homology"/>
<dbReference type="GO" id="GO:0033745">
    <property type="term" value="F:L-methionine-(R)-S-oxide reductase activity"/>
    <property type="evidence" value="ECO:0007669"/>
    <property type="project" value="TreeGrafter"/>
</dbReference>
<dbReference type="InterPro" id="IPR029016">
    <property type="entry name" value="GAF-like_dom_sf"/>
</dbReference>
<dbReference type="SUPFAM" id="SSF55781">
    <property type="entry name" value="GAF domain-like"/>
    <property type="match status" value="1"/>
</dbReference>
<dbReference type="Pfam" id="PF01590">
    <property type="entry name" value="GAF"/>
    <property type="match status" value="1"/>
</dbReference>
<gene>
    <name evidence="3" type="ORF">EII33_12705</name>
</gene>
<dbReference type="InterPro" id="IPR051330">
    <property type="entry name" value="Phosphatase_reg/MetRdx"/>
</dbReference>
<dbReference type="Proteomes" id="UP000279562">
    <property type="component" value="Unassembled WGS sequence"/>
</dbReference>
<dbReference type="RefSeq" id="WP_125240016.1">
    <property type="nucleotide sequence ID" value="NZ_JBGZHA010000292.1"/>
</dbReference>
<sequence length="155" mass="17156">MAEDLYIDNGSKEEKYRALLPQIKSLVSGEDDLIANLANVSAALKETFRFFWVGFYLAKGDELVLGPFQGPIACTRIRKGRGVCGTAWERKETLVVPDVDAFPGHIACSSLSRSEIVVPLKRGDTVWGVLDIDSERTDSFDETDARFLEEIGSLL</sequence>
<dbReference type="PANTHER" id="PTHR21021">
    <property type="entry name" value="GAF/PUTATIVE CYTOSKELETAL PROTEIN"/>
    <property type="match status" value="1"/>
</dbReference>
<comment type="caution">
    <text evidence="3">The sequence shown here is derived from an EMBL/GenBank/DDBJ whole genome shotgun (WGS) entry which is preliminary data.</text>
</comment>
<organism evidence="3 4">
    <name type="scientific">Prevotella heparinolytica</name>
    <dbReference type="NCBI Taxonomy" id="28113"/>
    <lineage>
        <taxon>Bacteria</taxon>
        <taxon>Pseudomonadati</taxon>
        <taxon>Bacteroidota</taxon>
        <taxon>Bacteroidia</taxon>
        <taxon>Bacteroidales</taxon>
        <taxon>Bacteroidaceae</taxon>
        <taxon>Bacteroides</taxon>
    </lineage>
</organism>
<feature type="domain" description="GAF" evidence="2">
    <location>
        <begin position="32"/>
        <end position="155"/>
    </location>
</feature>
<comment type="similarity">
    <text evidence="1">Belongs to the free Met sulfoxide reductase family.</text>
</comment>
<dbReference type="EMBL" id="RQYF01000093">
    <property type="protein sequence ID" value="RRD87901.1"/>
    <property type="molecule type" value="Genomic_DNA"/>
</dbReference>
<keyword evidence="4" id="KW-1185">Reference proteome</keyword>
<dbReference type="FunFam" id="3.30.450.40:FF:000008">
    <property type="entry name" value="GAF domain-containing proteins"/>
    <property type="match status" value="1"/>
</dbReference>
<evidence type="ECO:0000259" key="2">
    <source>
        <dbReference type="SMART" id="SM00065"/>
    </source>
</evidence>
<dbReference type="InterPro" id="IPR003018">
    <property type="entry name" value="GAF"/>
</dbReference>
<accession>A0A3P1ZXP7</accession>
<evidence type="ECO:0000313" key="4">
    <source>
        <dbReference type="Proteomes" id="UP000279562"/>
    </source>
</evidence>
<dbReference type="GO" id="GO:0005829">
    <property type="term" value="C:cytosol"/>
    <property type="evidence" value="ECO:0007669"/>
    <property type="project" value="TreeGrafter"/>
</dbReference>
<evidence type="ECO:0000313" key="3">
    <source>
        <dbReference type="EMBL" id="RRD87901.1"/>
    </source>
</evidence>
<dbReference type="AlphaFoldDB" id="A0A3P1ZXP7"/>
<dbReference type="Gene3D" id="3.30.450.40">
    <property type="match status" value="1"/>
</dbReference>
<dbReference type="SMART" id="SM00065">
    <property type="entry name" value="GAF"/>
    <property type="match status" value="1"/>
</dbReference>